<keyword evidence="3 4" id="KW-0732">Signal</keyword>
<dbReference type="EMBL" id="LXTC01000001">
    <property type="protein sequence ID" value="OBA23816.1"/>
    <property type="molecule type" value="Genomic_DNA"/>
</dbReference>
<dbReference type="GO" id="GO:0006078">
    <property type="term" value="P:(1-&gt;6)-beta-D-glucan biosynthetic process"/>
    <property type="evidence" value="ECO:0007669"/>
    <property type="project" value="InterPro"/>
</dbReference>
<dbReference type="InterPro" id="IPR008659">
    <property type="entry name" value="Kre9/Knh1_C"/>
</dbReference>
<dbReference type="PANTHER" id="PTHR28154:SF1">
    <property type="entry name" value="CELL WALL SYNTHESIS PROTEIN KNH1-RELATED"/>
    <property type="match status" value="1"/>
</dbReference>
<gene>
    <name evidence="7" type="ORF">METBIDRAFT_30211</name>
</gene>
<sequence>MHFLSLWIILVSLAARVLGDVSITSPSTDQTYSGSSGSASVSVVWTDDSDDDADASLSNVDLYAIVLCTGSNSDIQSVMTLTDSLSSSALEYDAVIDEADVPSGVYFIQVYAKFGSGYTIHYSNRFTLTGMSGSTSTYTFSASLFSITGTHPGAQLNLDGETTLIDSRSFSVTYTLQTGKTRYAPMQTQPGSSISHSVYSTRHATSAYTPYSTIRASPNVYSTVTPGWSYAVTSTFNTAAVAEYPTYYYPASSRVVSASLSSANKKRWL</sequence>
<accession>A0A1A0HII8</accession>
<evidence type="ECO:0000313" key="8">
    <source>
        <dbReference type="Proteomes" id="UP000092555"/>
    </source>
</evidence>
<dbReference type="Proteomes" id="UP000092555">
    <property type="component" value="Unassembled WGS sequence"/>
</dbReference>
<feature type="signal peptide" evidence="4">
    <location>
        <begin position="1"/>
        <end position="19"/>
    </location>
</feature>
<dbReference type="PANTHER" id="PTHR28154">
    <property type="entry name" value="CELL WALL SYNTHESIS PROTEIN KNH1-RELATED"/>
    <property type="match status" value="1"/>
</dbReference>
<name>A0A1A0HII8_9ASCO</name>
<evidence type="ECO:0000259" key="5">
    <source>
        <dbReference type="Pfam" id="PF05390"/>
    </source>
</evidence>
<dbReference type="AlphaFoldDB" id="A0A1A0HII8"/>
<dbReference type="OrthoDB" id="2432613at2759"/>
<keyword evidence="8" id="KW-1185">Reference proteome</keyword>
<evidence type="ECO:0000256" key="4">
    <source>
        <dbReference type="SAM" id="SignalP"/>
    </source>
</evidence>
<dbReference type="InterPro" id="IPR018466">
    <property type="entry name" value="Kre9/Knh1-like_N"/>
</dbReference>
<organism evidence="7 8">
    <name type="scientific">Metschnikowia bicuspidata var. bicuspidata NRRL YB-4993</name>
    <dbReference type="NCBI Taxonomy" id="869754"/>
    <lineage>
        <taxon>Eukaryota</taxon>
        <taxon>Fungi</taxon>
        <taxon>Dikarya</taxon>
        <taxon>Ascomycota</taxon>
        <taxon>Saccharomycotina</taxon>
        <taxon>Pichiomycetes</taxon>
        <taxon>Metschnikowiaceae</taxon>
        <taxon>Metschnikowia</taxon>
    </lineage>
</organism>
<evidence type="ECO:0000256" key="2">
    <source>
        <dbReference type="ARBA" id="ARBA00006816"/>
    </source>
</evidence>
<feature type="domain" description="Yeast cell wall synthesis Kre9/Knh1 C-terminal" evidence="5">
    <location>
        <begin position="166"/>
        <end position="262"/>
    </location>
</feature>
<dbReference type="GO" id="GO:0031505">
    <property type="term" value="P:fungal-type cell wall organization"/>
    <property type="evidence" value="ECO:0007669"/>
    <property type="project" value="TreeGrafter"/>
</dbReference>
<comment type="function">
    <text evidence="1">Involved in cell wall beta(1-&gt;6) glucan synthesis.</text>
</comment>
<comment type="caution">
    <text evidence="7">The sequence shown here is derived from an EMBL/GenBank/DDBJ whole genome shotgun (WGS) entry which is preliminary data.</text>
</comment>
<feature type="chain" id="PRO_5008291851" evidence="4">
    <location>
        <begin position="20"/>
        <end position="269"/>
    </location>
</feature>
<reference evidence="7 8" key="1">
    <citation type="submission" date="2016-05" db="EMBL/GenBank/DDBJ databases">
        <title>Comparative genomics of biotechnologically important yeasts.</title>
        <authorList>
            <consortium name="DOE Joint Genome Institute"/>
            <person name="Riley R."/>
            <person name="Haridas S."/>
            <person name="Wolfe K.H."/>
            <person name="Lopes M.R."/>
            <person name="Hittinger C.T."/>
            <person name="Goker M."/>
            <person name="Salamov A."/>
            <person name="Wisecaver J."/>
            <person name="Long T.M."/>
            <person name="Aerts A.L."/>
            <person name="Barry K."/>
            <person name="Choi C."/>
            <person name="Clum A."/>
            <person name="Coughlan A.Y."/>
            <person name="Deshpande S."/>
            <person name="Douglass A.P."/>
            <person name="Hanson S.J."/>
            <person name="Klenk H.-P."/>
            <person name="LaButti K."/>
            <person name="Lapidus A."/>
            <person name="Lindquist E."/>
            <person name="Lipzen A."/>
            <person name="Meier-kolthoff J.P."/>
            <person name="Ohm R.A."/>
            <person name="Otillar R.P."/>
            <person name="Pangilinan J."/>
            <person name="Peng Y."/>
            <person name="Rokas A."/>
            <person name="Rosa C.A."/>
            <person name="Scheuner C."/>
            <person name="Sibirny A.A."/>
            <person name="Slot J.C."/>
            <person name="Stielow J.B."/>
            <person name="Sun H."/>
            <person name="Kurtzman C.P."/>
            <person name="Blackwell M."/>
            <person name="Grigoriev I.V."/>
            <person name="Jeffries T.W."/>
        </authorList>
    </citation>
    <scope>NUCLEOTIDE SEQUENCE [LARGE SCALE GENOMIC DNA]</scope>
    <source>
        <strain evidence="7 8">NRRL YB-4993</strain>
    </source>
</reference>
<feature type="domain" description="Yeast cell wall synthesis Kre9/Knh1-like N-terminal" evidence="6">
    <location>
        <begin position="26"/>
        <end position="128"/>
    </location>
</feature>
<comment type="similarity">
    <text evidence="2">Belongs to the KRE9/KNH1 family.</text>
</comment>
<proteinExistence type="inferred from homology"/>
<dbReference type="RefSeq" id="XP_018714297.1">
    <property type="nucleotide sequence ID" value="XM_018855573.1"/>
</dbReference>
<dbReference type="Pfam" id="PF10342">
    <property type="entry name" value="Kre9_KNH"/>
    <property type="match status" value="1"/>
</dbReference>
<dbReference type="STRING" id="869754.A0A1A0HII8"/>
<evidence type="ECO:0000259" key="6">
    <source>
        <dbReference type="Pfam" id="PF10342"/>
    </source>
</evidence>
<dbReference type="GO" id="GO:0005576">
    <property type="term" value="C:extracellular region"/>
    <property type="evidence" value="ECO:0007669"/>
    <property type="project" value="TreeGrafter"/>
</dbReference>
<evidence type="ECO:0000256" key="3">
    <source>
        <dbReference type="ARBA" id="ARBA00022729"/>
    </source>
</evidence>
<evidence type="ECO:0000313" key="7">
    <source>
        <dbReference type="EMBL" id="OBA23816.1"/>
    </source>
</evidence>
<dbReference type="Pfam" id="PF05390">
    <property type="entry name" value="Kre9_KNH1_C"/>
    <property type="match status" value="1"/>
</dbReference>
<dbReference type="InterPro" id="IPR045328">
    <property type="entry name" value="Kre9/Knh1"/>
</dbReference>
<dbReference type="GeneID" id="30028549"/>
<protein>
    <submittedName>
        <fullName evidence="7">Cell wall synthesis KRE9KNH1</fullName>
    </submittedName>
</protein>
<evidence type="ECO:0000256" key="1">
    <source>
        <dbReference type="ARBA" id="ARBA00004010"/>
    </source>
</evidence>
<dbReference type="GO" id="GO:0042546">
    <property type="term" value="P:cell wall biogenesis"/>
    <property type="evidence" value="ECO:0007669"/>
    <property type="project" value="InterPro"/>
</dbReference>